<evidence type="ECO:0000313" key="5">
    <source>
        <dbReference type="EMBL" id="RBO94393.1"/>
    </source>
</evidence>
<dbReference type="PANTHER" id="PTHR45947">
    <property type="entry name" value="SULFOQUINOVOSYL TRANSFERASE SQD2"/>
    <property type="match status" value="1"/>
</dbReference>
<evidence type="ECO:0000313" key="6">
    <source>
        <dbReference type="Proteomes" id="UP000252586"/>
    </source>
</evidence>
<evidence type="ECO:0000259" key="4">
    <source>
        <dbReference type="Pfam" id="PF13439"/>
    </source>
</evidence>
<dbReference type="STRING" id="1210090.GCA_001613185_04464"/>
<dbReference type="Gene3D" id="3.40.50.2000">
    <property type="entry name" value="Glycogen Phosphorylase B"/>
    <property type="match status" value="2"/>
</dbReference>
<feature type="domain" description="Glycosyl transferase family 1" evidence="3">
    <location>
        <begin position="193"/>
        <end position="354"/>
    </location>
</feature>
<gene>
    <name evidence="5" type="ORF">DFR74_102816</name>
</gene>
<dbReference type="Proteomes" id="UP000252586">
    <property type="component" value="Unassembled WGS sequence"/>
</dbReference>
<proteinExistence type="predicted"/>
<evidence type="ECO:0000256" key="1">
    <source>
        <dbReference type="ARBA" id="ARBA00022676"/>
    </source>
</evidence>
<organism evidence="5 6">
    <name type="scientific">Nocardia puris</name>
    <dbReference type="NCBI Taxonomy" id="208602"/>
    <lineage>
        <taxon>Bacteria</taxon>
        <taxon>Bacillati</taxon>
        <taxon>Actinomycetota</taxon>
        <taxon>Actinomycetes</taxon>
        <taxon>Mycobacteriales</taxon>
        <taxon>Nocardiaceae</taxon>
        <taxon>Nocardia</taxon>
    </lineage>
</organism>
<dbReference type="OrthoDB" id="9814612at2"/>
<name>A0A366DWE4_9NOCA</name>
<dbReference type="Pfam" id="PF00534">
    <property type="entry name" value="Glycos_transf_1"/>
    <property type="match status" value="1"/>
</dbReference>
<dbReference type="SUPFAM" id="SSF53756">
    <property type="entry name" value="UDP-Glycosyltransferase/glycogen phosphorylase"/>
    <property type="match status" value="1"/>
</dbReference>
<dbReference type="Pfam" id="PF13439">
    <property type="entry name" value="Glyco_transf_4"/>
    <property type="match status" value="1"/>
</dbReference>
<dbReference type="GO" id="GO:0016758">
    <property type="term" value="F:hexosyltransferase activity"/>
    <property type="evidence" value="ECO:0007669"/>
    <property type="project" value="TreeGrafter"/>
</dbReference>
<feature type="domain" description="Glycosyltransferase subfamily 4-like N-terminal" evidence="4">
    <location>
        <begin position="48"/>
        <end position="186"/>
    </location>
</feature>
<dbReference type="EMBL" id="QNRE01000002">
    <property type="protein sequence ID" value="RBO94393.1"/>
    <property type="molecule type" value="Genomic_DNA"/>
</dbReference>
<keyword evidence="6" id="KW-1185">Reference proteome</keyword>
<accession>A0A366DWE4</accession>
<dbReference type="CDD" id="cd03801">
    <property type="entry name" value="GT4_PimA-like"/>
    <property type="match status" value="1"/>
</dbReference>
<reference evidence="5 6" key="1">
    <citation type="submission" date="2018-06" db="EMBL/GenBank/DDBJ databases">
        <title>Genomic Encyclopedia of Type Strains, Phase IV (KMG-IV): sequencing the most valuable type-strain genomes for metagenomic binning, comparative biology and taxonomic classification.</title>
        <authorList>
            <person name="Goeker M."/>
        </authorList>
    </citation>
    <scope>NUCLEOTIDE SEQUENCE [LARGE SCALE GENOMIC DNA]</scope>
    <source>
        <strain evidence="5 6">DSM 44599</strain>
    </source>
</reference>
<comment type="caution">
    <text evidence="5">The sequence shown here is derived from an EMBL/GenBank/DDBJ whole genome shotgun (WGS) entry which is preliminary data.</text>
</comment>
<sequence>MIKAVFLSHTAAPSGAELATMRLLTALRDSPLGAVDPVMVCTEPGPMVTALRARGIPVTVYANDFDNRSMTITGSSPLRLLTGGFSLARIGWRLGALVRDEHADVVVAASVKALLMGALAARRAGVPLVWQVHDRVSAEYFGRLLAPLVRLLAVLCCAGLIANSRATERSLPTRRVPTVVAYPGIEFDADHERSPQRPPADTVVAIVGRLTPWKGQDVALRALAATTIRPRRVLVVGGTFFGEQDFRAELEALAAETGLPVAFTGHVDDPAALMREADILVHCSVLAEPFGQVVVEGMRAGCAVVAADAGGPAEIVESEVDGLLVAPRHDDLVRALDRLIGDRGLRIRLGERARVHARRFDITDSAAIVAGFLTTTVHGAGRAKAVRT</sequence>
<dbReference type="InterPro" id="IPR001296">
    <property type="entry name" value="Glyco_trans_1"/>
</dbReference>
<evidence type="ECO:0000259" key="3">
    <source>
        <dbReference type="Pfam" id="PF00534"/>
    </source>
</evidence>
<dbReference type="AlphaFoldDB" id="A0A366DWE4"/>
<dbReference type="GO" id="GO:1903509">
    <property type="term" value="P:liposaccharide metabolic process"/>
    <property type="evidence" value="ECO:0007669"/>
    <property type="project" value="UniProtKB-ARBA"/>
</dbReference>
<dbReference type="GO" id="GO:1901137">
    <property type="term" value="P:carbohydrate derivative biosynthetic process"/>
    <property type="evidence" value="ECO:0007669"/>
    <property type="project" value="UniProtKB-ARBA"/>
</dbReference>
<keyword evidence="1" id="KW-0328">Glycosyltransferase</keyword>
<protein>
    <submittedName>
        <fullName evidence="5">Glycosyltransferase involved in cell wall biosynthesis</fullName>
    </submittedName>
</protein>
<evidence type="ECO:0000256" key="2">
    <source>
        <dbReference type="ARBA" id="ARBA00022679"/>
    </source>
</evidence>
<keyword evidence="2 5" id="KW-0808">Transferase</keyword>
<dbReference type="InterPro" id="IPR028098">
    <property type="entry name" value="Glyco_trans_4-like_N"/>
</dbReference>
<dbReference type="RefSeq" id="WP_067511157.1">
    <property type="nucleotide sequence ID" value="NZ_QNRE01000002.1"/>
</dbReference>
<dbReference type="InterPro" id="IPR050194">
    <property type="entry name" value="Glycosyltransferase_grp1"/>
</dbReference>
<dbReference type="PANTHER" id="PTHR45947:SF3">
    <property type="entry name" value="SULFOQUINOVOSYL TRANSFERASE SQD2"/>
    <property type="match status" value="1"/>
</dbReference>